<evidence type="ECO:0000259" key="1">
    <source>
        <dbReference type="Pfam" id="PF04765"/>
    </source>
</evidence>
<keyword evidence="3" id="KW-1185">Reference proteome</keyword>
<organism evidence="2 3">
    <name type="scientific">Kiloniella laminariae</name>
    <dbReference type="NCBI Taxonomy" id="454162"/>
    <lineage>
        <taxon>Bacteria</taxon>
        <taxon>Pseudomonadati</taxon>
        <taxon>Pseudomonadota</taxon>
        <taxon>Alphaproteobacteria</taxon>
        <taxon>Rhodospirillales</taxon>
        <taxon>Kiloniellaceae</taxon>
        <taxon>Kiloniella</taxon>
    </lineage>
</organism>
<dbReference type="InterPro" id="IPR048354">
    <property type="entry name" value="TOD1_MUCI70_glycTrfase_dom"/>
</dbReference>
<accession>A0ABT4LMM8</accession>
<dbReference type="RefSeq" id="WP_269424472.1">
    <property type="nucleotide sequence ID" value="NZ_JAPWGY010000007.1"/>
</dbReference>
<dbReference type="Pfam" id="PF04765">
    <property type="entry name" value="TOD1_MUCI70"/>
    <property type="match status" value="1"/>
</dbReference>
<protein>
    <submittedName>
        <fullName evidence="2">DUF616 domain-containing protein</fullName>
    </submittedName>
</protein>
<evidence type="ECO:0000313" key="3">
    <source>
        <dbReference type="Proteomes" id="UP001069802"/>
    </source>
</evidence>
<proteinExistence type="predicted"/>
<dbReference type="PANTHER" id="PTHR12956:SF17">
    <property type="entry name" value="OS01G0749100 PROTEIN"/>
    <property type="match status" value="1"/>
</dbReference>
<dbReference type="PANTHER" id="PTHR12956">
    <property type="entry name" value="ALKALINE CERAMIDASE-RELATED"/>
    <property type="match status" value="1"/>
</dbReference>
<dbReference type="InterPro" id="IPR006852">
    <property type="entry name" value="TOD1_MUCI70"/>
</dbReference>
<evidence type="ECO:0000313" key="2">
    <source>
        <dbReference type="EMBL" id="MCZ4282321.1"/>
    </source>
</evidence>
<sequence>MAIKKVIYTTIVGGYDALLEQPCYPGWDYICFTDCKSKNLRSLTGFSNWKQIIYDNPGVDNTRYSRMPKLLPHRFLPDYEYSVYIDGNARLIANPEHLLDELSWPDFGAAYHPFRDNVYDEFTECSILKMDDPDIFQKQREKYFQNGLPDPSQLIENNFLIRRHNLPDIQNIHEQWWQELLCHSKRDQLCLPYVCWKNNVQPTLMTQQLKHEYFRKKAHYRSLMARLVRSIGKRLK</sequence>
<reference evidence="2" key="1">
    <citation type="submission" date="2022-12" db="EMBL/GenBank/DDBJ databases">
        <title>Bacterial isolates from different developmental stages of Nematostella vectensis.</title>
        <authorList>
            <person name="Fraune S."/>
        </authorList>
    </citation>
    <scope>NUCLEOTIDE SEQUENCE</scope>
    <source>
        <strain evidence="2">G21630-S1</strain>
    </source>
</reference>
<gene>
    <name evidence="2" type="ORF">O4H49_16160</name>
</gene>
<dbReference type="EMBL" id="JAPWGY010000007">
    <property type="protein sequence ID" value="MCZ4282321.1"/>
    <property type="molecule type" value="Genomic_DNA"/>
</dbReference>
<name>A0ABT4LMM8_9PROT</name>
<feature type="domain" description="TOD1/MUCI70 glycosyltransferase-like" evidence="1">
    <location>
        <begin position="48"/>
        <end position="215"/>
    </location>
</feature>
<dbReference type="Proteomes" id="UP001069802">
    <property type="component" value="Unassembled WGS sequence"/>
</dbReference>
<comment type="caution">
    <text evidence="2">The sequence shown here is derived from an EMBL/GenBank/DDBJ whole genome shotgun (WGS) entry which is preliminary data.</text>
</comment>